<dbReference type="EMBL" id="KE343602">
    <property type="protein sequence ID" value="EXB36978.1"/>
    <property type="molecule type" value="Genomic_DNA"/>
</dbReference>
<dbReference type="InterPro" id="IPR042197">
    <property type="entry name" value="Apaf_helical"/>
</dbReference>
<gene>
    <name evidence="11" type="ORF">L484_018356</name>
</gene>
<dbReference type="SUPFAM" id="SSF52058">
    <property type="entry name" value="L domain-like"/>
    <property type="match status" value="1"/>
</dbReference>
<dbReference type="STRING" id="981085.W9R2F4"/>
<evidence type="ECO:0000256" key="4">
    <source>
        <dbReference type="ARBA" id="ARBA00022741"/>
    </source>
</evidence>
<evidence type="ECO:0000256" key="7">
    <source>
        <dbReference type="SAM" id="Coils"/>
    </source>
</evidence>
<dbReference type="InterPro" id="IPR003591">
    <property type="entry name" value="Leu-rich_rpt_typical-subtyp"/>
</dbReference>
<dbReference type="GO" id="GO:0005524">
    <property type="term" value="F:ATP binding"/>
    <property type="evidence" value="ECO:0007669"/>
    <property type="project" value="UniProtKB-KW"/>
</dbReference>
<keyword evidence="12" id="KW-1185">Reference proteome</keyword>
<dbReference type="InterPro" id="IPR001611">
    <property type="entry name" value="Leu-rich_rpt"/>
</dbReference>
<dbReference type="InterPro" id="IPR036388">
    <property type="entry name" value="WH-like_DNA-bd_sf"/>
</dbReference>
<protein>
    <submittedName>
        <fullName evidence="11">Putative disease resistance protein</fullName>
    </submittedName>
</protein>
<dbReference type="Proteomes" id="UP000030645">
    <property type="component" value="Unassembled WGS sequence"/>
</dbReference>
<dbReference type="Pfam" id="PF23559">
    <property type="entry name" value="WHD_DRP"/>
    <property type="match status" value="1"/>
</dbReference>
<dbReference type="Gene3D" id="3.40.50.300">
    <property type="entry name" value="P-loop containing nucleotide triphosphate hydrolases"/>
    <property type="match status" value="1"/>
</dbReference>
<accession>W9R2F4</accession>
<dbReference type="Pfam" id="PF00931">
    <property type="entry name" value="NB-ARC"/>
    <property type="match status" value="1"/>
</dbReference>
<evidence type="ECO:0000256" key="2">
    <source>
        <dbReference type="ARBA" id="ARBA00022614"/>
    </source>
</evidence>
<organism evidence="11 12">
    <name type="scientific">Morus notabilis</name>
    <dbReference type="NCBI Taxonomy" id="981085"/>
    <lineage>
        <taxon>Eukaryota</taxon>
        <taxon>Viridiplantae</taxon>
        <taxon>Streptophyta</taxon>
        <taxon>Embryophyta</taxon>
        <taxon>Tracheophyta</taxon>
        <taxon>Spermatophyta</taxon>
        <taxon>Magnoliopsida</taxon>
        <taxon>eudicotyledons</taxon>
        <taxon>Gunneridae</taxon>
        <taxon>Pentapetalae</taxon>
        <taxon>rosids</taxon>
        <taxon>fabids</taxon>
        <taxon>Rosales</taxon>
        <taxon>Moraceae</taxon>
        <taxon>Moreae</taxon>
        <taxon>Morus</taxon>
    </lineage>
</organism>
<evidence type="ECO:0000259" key="9">
    <source>
        <dbReference type="Pfam" id="PF23247"/>
    </source>
</evidence>
<dbReference type="eggNOG" id="KOG4658">
    <property type="taxonomic scope" value="Eukaryota"/>
</dbReference>
<dbReference type="InterPro" id="IPR057135">
    <property type="entry name" value="At4g27190-like_LRR"/>
</dbReference>
<dbReference type="InterPro" id="IPR002182">
    <property type="entry name" value="NB-ARC"/>
</dbReference>
<dbReference type="InterPro" id="IPR050905">
    <property type="entry name" value="Plant_NBS-LRR"/>
</dbReference>
<dbReference type="Gene3D" id="3.80.10.10">
    <property type="entry name" value="Ribonuclease Inhibitor"/>
    <property type="match status" value="1"/>
</dbReference>
<feature type="domain" description="Disease resistance protein At4g27190-like leucine-rich repeats" evidence="9">
    <location>
        <begin position="803"/>
        <end position="915"/>
    </location>
</feature>
<dbReference type="InterPro" id="IPR027417">
    <property type="entry name" value="P-loop_NTPase"/>
</dbReference>
<keyword evidence="3" id="KW-0677">Repeat</keyword>
<evidence type="ECO:0000256" key="6">
    <source>
        <dbReference type="ARBA" id="ARBA00022840"/>
    </source>
</evidence>
<evidence type="ECO:0000256" key="5">
    <source>
        <dbReference type="ARBA" id="ARBA00022821"/>
    </source>
</evidence>
<sequence length="961" mass="110325">MEHIGSFLGLNQLDEKVDTLKRKVQVLKSKEDDIKEELKQLEYSSRRKKPRKEVHNWLAEVERIKNQVQQQEREIQQRRSWCPNPQLGNSVDRLIIEATELIEQSKFPRGLTLEAYEKEGVALLTKRLIGEKFEKNKNMIWDCLMGGEDSIIGVYGMGGVGKTTLLTHIHNQLLDHQSFMVYWVTVSQNFSIRKLQHDVAKAMRFEISETDDEMKRAAELARALSRKEKFILILDDVWDNISLEKVGIRVGNDGCKLVLTTRSLDVCRMIDCHKKIKVEPLSEVEAWTLFMETLGKQTLLSRQAEGIAKSLVEECDGLPLAIIVMAGSMRGVDDMHEWSNALEEIKEAKYRNDEMEFYGVFCVLKCSYDRLKDQKVKECLLYCSLFPEDELIERDDLIEYFIDEKLIDGMDSRESKVHKGHTILNKLENVCLLEGQINGVEKRCVKMQDLVRDMAVKIARVSPQFLVQAGLGLRDLPNEEKWSDNLVRVSFMRNRIKHIPFDTCPRCPQLSTLLLRANHLLKIISDSFFVDMRMLSILDLSDTRIESLPDSVSNLTSLAALLLRWCRELRSVPSLEHLTALRRLDLRHTRIKEVPEGIEKLINLRYLSLKGCWNLKMIPNGILPQLAGTEFFESNDSVALKGGEVGSWRKLESFYGQFDNLDDLNTCVSSWEGREPTKYTILVAFNEAYDKDIDVGAFFGKQAHLFRVGAGDTSVLLPTNIQFLTLKHCHGATSLSHVAVLRKATDLRVCKIRYCYSIRHVVCSCCSDLHFPQTLEILVLQEVPTLTDLIERRGSNPASSSIVLPANTFSSLKELEINGCHELKTLFTPALLSHFRSLERLSVVNCRQLATIIGETLDNGDKDEEVITTTILTPPKLRYLSLYYLHELKTFCSCSIRISDSLEEIRIIDCYKLMRITLLWDEPHPPPSLQKIEVPKKWWDELLAWKHPETKDVLHPYVVYG</sequence>
<dbReference type="SMART" id="SM00369">
    <property type="entry name" value="LRR_TYP"/>
    <property type="match status" value="2"/>
</dbReference>
<dbReference type="SUPFAM" id="SSF52540">
    <property type="entry name" value="P-loop containing nucleoside triphosphate hydrolases"/>
    <property type="match status" value="1"/>
</dbReference>
<keyword evidence="7" id="KW-0175">Coiled coil</keyword>
<dbReference type="AlphaFoldDB" id="W9R2F4"/>
<feature type="domain" description="Disease resistance protein winged helix" evidence="10">
    <location>
        <begin position="385"/>
        <end position="455"/>
    </location>
</feature>
<dbReference type="PRINTS" id="PR00364">
    <property type="entry name" value="DISEASERSIST"/>
</dbReference>
<dbReference type="GO" id="GO:0006952">
    <property type="term" value="P:defense response"/>
    <property type="evidence" value="ECO:0007669"/>
    <property type="project" value="UniProtKB-KW"/>
</dbReference>
<dbReference type="Gene3D" id="1.10.10.10">
    <property type="entry name" value="Winged helix-like DNA-binding domain superfamily/Winged helix DNA-binding domain"/>
    <property type="match status" value="1"/>
</dbReference>
<dbReference type="Gene3D" id="1.10.8.430">
    <property type="entry name" value="Helical domain of apoptotic protease-activating factors"/>
    <property type="match status" value="1"/>
</dbReference>
<feature type="domain" description="NB-ARC" evidence="8">
    <location>
        <begin position="134"/>
        <end position="297"/>
    </location>
</feature>
<keyword evidence="2" id="KW-0433">Leucine-rich repeat</keyword>
<evidence type="ECO:0000256" key="3">
    <source>
        <dbReference type="ARBA" id="ARBA00022737"/>
    </source>
</evidence>
<dbReference type="InterPro" id="IPR058922">
    <property type="entry name" value="WHD_DRP"/>
</dbReference>
<dbReference type="PANTHER" id="PTHR33463">
    <property type="entry name" value="NB-ARC DOMAIN-CONTAINING PROTEIN-RELATED"/>
    <property type="match status" value="1"/>
</dbReference>
<dbReference type="PANTHER" id="PTHR33463:SF187">
    <property type="entry name" value="AND NB-ARC DOMAIN DISEASE RESISTANCE PROTEIN, PUTATIVE-RELATED"/>
    <property type="match status" value="1"/>
</dbReference>
<dbReference type="Pfam" id="PF13855">
    <property type="entry name" value="LRR_8"/>
    <property type="match status" value="1"/>
</dbReference>
<evidence type="ECO:0000259" key="8">
    <source>
        <dbReference type="Pfam" id="PF00931"/>
    </source>
</evidence>
<name>W9R2F4_9ROSA</name>
<feature type="coiled-coil region" evidence="7">
    <location>
        <begin position="10"/>
        <end position="78"/>
    </location>
</feature>
<keyword evidence="5" id="KW-0611">Plant defense</keyword>
<dbReference type="FunFam" id="3.40.50.300:FF:001091">
    <property type="entry name" value="Probable disease resistance protein At1g61300"/>
    <property type="match status" value="1"/>
</dbReference>
<evidence type="ECO:0000313" key="12">
    <source>
        <dbReference type="Proteomes" id="UP000030645"/>
    </source>
</evidence>
<keyword evidence="6" id="KW-0067">ATP-binding</keyword>
<comment type="similarity">
    <text evidence="1">Belongs to the disease resistance NB-LRR family.</text>
</comment>
<reference evidence="12" key="1">
    <citation type="submission" date="2013-01" db="EMBL/GenBank/DDBJ databases">
        <title>Draft Genome Sequence of a Mulberry Tree, Morus notabilis C.K. Schneid.</title>
        <authorList>
            <person name="He N."/>
            <person name="Zhao S."/>
        </authorList>
    </citation>
    <scope>NUCLEOTIDE SEQUENCE</scope>
</reference>
<dbReference type="GO" id="GO:0043531">
    <property type="term" value="F:ADP binding"/>
    <property type="evidence" value="ECO:0007669"/>
    <property type="project" value="InterPro"/>
</dbReference>
<dbReference type="Pfam" id="PF23247">
    <property type="entry name" value="LRR_RPS2"/>
    <property type="match status" value="1"/>
</dbReference>
<evidence type="ECO:0000256" key="1">
    <source>
        <dbReference type="ARBA" id="ARBA00008894"/>
    </source>
</evidence>
<proteinExistence type="inferred from homology"/>
<evidence type="ECO:0000313" key="11">
    <source>
        <dbReference type="EMBL" id="EXB36978.1"/>
    </source>
</evidence>
<evidence type="ECO:0000259" key="10">
    <source>
        <dbReference type="Pfam" id="PF23559"/>
    </source>
</evidence>
<dbReference type="InterPro" id="IPR032675">
    <property type="entry name" value="LRR_dom_sf"/>
</dbReference>
<dbReference type="FunFam" id="1.10.10.10:FF:000322">
    <property type="entry name" value="Probable disease resistance protein At1g63360"/>
    <property type="match status" value="1"/>
</dbReference>
<keyword evidence="4" id="KW-0547">Nucleotide-binding</keyword>